<dbReference type="PANTHER" id="PTHR30055:SF234">
    <property type="entry name" value="HTH-TYPE TRANSCRIPTIONAL REGULATOR BETI"/>
    <property type="match status" value="1"/>
</dbReference>
<dbReference type="PANTHER" id="PTHR30055">
    <property type="entry name" value="HTH-TYPE TRANSCRIPTIONAL REGULATOR RUTR"/>
    <property type="match status" value="1"/>
</dbReference>
<keyword evidence="3" id="KW-0804">Transcription</keyword>
<evidence type="ECO:0000256" key="1">
    <source>
        <dbReference type="ARBA" id="ARBA00023015"/>
    </source>
</evidence>
<evidence type="ECO:0000256" key="4">
    <source>
        <dbReference type="PROSITE-ProRule" id="PRU00335"/>
    </source>
</evidence>
<dbReference type="SUPFAM" id="SSF48498">
    <property type="entry name" value="Tetracyclin repressor-like, C-terminal domain"/>
    <property type="match status" value="1"/>
</dbReference>
<dbReference type="InterPro" id="IPR036271">
    <property type="entry name" value="Tet_transcr_reg_TetR-rel_C_sf"/>
</dbReference>
<dbReference type="RefSeq" id="WP_085102096.1">
    <property type="nucleotide sequence ID" value="NZ_LQPK01000007.1"/>
</dbReference>
<keyword evidence="7" id="KW-1185">Reference proteome</keyword>
<feature type="domain" description="HTH tetR-type" evidence="5">
    <location>
        <begin position="9"/>
        <end position="67"/>
    </location>
</feature>
<evidence type="ECO:0000313" key="6">
    <source>
        <dbReference type="EMBL" id="ORW32659.1"/>
    </source>
</evidence>
<name>A0ABX3VQX7_9MYCO</name>
<accession>A0ABX3VQX7</accession>
<dbReference type="InterPro" id="IPR009057">
    <property type="entry name" value="Homeodomain-like_sf"/>
</dbReference>
<dbReference type="Gene3D" id="1.10.10.60">
    <property type="entry name" value="Homeodomain-like"/>
    <property type="match status" value="1"/>
</dbReference>
<organism evidence="6 7">
    <name type="scientific">Mycobacterium paraense</name>
    <dbReference type="NCBI Taxonomy" id="767916"/>
    <lineage>
        <taxon>Bacteria</taxon>
        <taxon>Bacillati</taxon>
        <taxon>Actinomycetota</taxon>
        <taxon>Actinomycetes</taxon>
        <taxon>Mycobacteriales</taxon>
        <taxon>Mycobacteriaceae</taxon>
        <taxon>Mycobacterium</taxon>
        <taxon>Mycobacterium simiae complex</taxon>
    </lineage>
</organism>
<evidence type="ECO:0000256" key="2">
    <source>
        <dbReference type="ARBA" id="ARBA00023125"/>
    </source>
</evidence>
<dbReference type="InterPro" id="IPR050109">
    <property type="entry name" value="HTH-type_TetR-like_transc_reg"/>
</dbReference>
<feature type="DNA-binding region" description="H-T-H motif" evidence="4">
    <location>
        <begin position="30"/>
        <end position="49"/>
    </location>
</feature>
<comment type="caution">
    <text evidence="6">The sequence shown here is derived from an EMBL/GenBank/DDBJ whole genome shotgun (WGS) entry which is preliminary data.</text>
</comment>
<proteinExistence type="predicted"/>
<dbReference type="Pfam" id="PF00440">
    <property type="entry name" value="TetR_N"/>
    <property type="match status" value="1"/>
</dbReference>
<dbReference type="Gene3D" id="1.10.357.10">
    <property type="entry name" value="Tetracycline Repressor, domain 2"/>
    <property type="match status" value="1"/>
</dbReference>
<dbReference type="EMBL" id="LQPK01000007">
    <property type="protein sequence ID" value="ORW32659.1"/>
    <property type="molecule type" value="Genomic_DNA"/>
</dbReference>
<dbReference type="SUPFAM" id="SSF46689">
    <property type="entry name" value="Homeodomain-like"/>
    <property type="match status" value="1"/>
</dbReference>
<gene>
    <name evidence="6" type="ORF">AWB91_11220</name>
</gene>
<dbReference type="Proteomes" id="UP000193801">
    <property type="component" value="Unassembled WGS sequence"/>
</dbReference>
<keyword evidence="2 4" id="KW-0238">DNA-binding</keyword>
<evidence type="ECO:0000256" key="3">
    <source>
        <dbReference type="ARBA" id="ARBA00023163"/>
    </source>
</evidence>
<dbReference type="InterPro" id="IPR001647">
    <property type="entry name" value="HTH_TetR"/>
</dbReference>
<sequence length="202" mass="23321">MQRSRTRIANQVRLMLDAARRLVREKDDFTTQELVVEAGVALQTFYRYFASKDELLLALIGDAMTEACDRWAEAAADLPDPVQRLRFYLNAPLERFGDGHDAVGMRFIVTTHWHLHRVFPKELAEAEKPYVDLVLAETNAAADRGLIRPRDARWDAWFVVELLRSVYHHYAYAAMADEDLNVIKENLWQFCRAALGVEKGRQ</sequence>
<evidence type="ECO:0000313" key="7">
    <source>
        <dbReference type="Proteomes" id="UP000193801"/>
    </source>
</evidence>
<dbReference type="PROSITE" id="PS50977">
    <property type="entry name" value="HTH_TETR_2"/>
    <property type="match status" value="1"/>
</dbReference>
<reference evidence="6 7" key="1">
    <citation type="journal article" date="2015" name="Emerg. Microbes Infect.">
        <title>Characterization of 17 strains belonging to the Mycobacterium simiae complex and description of Mycobacterium paraense sp. nov.</title>
        <authorList>
            <person name="Fusco da Costa A.R."/>
            <person name="Fedrizzi T."/>
            <person name="Lopes M.L."/>
            <person name="Pecorari M."/>
            <person name="Oliveira da Costa W.L."/>
            <person name="Giacobazzi E."/>
            <person name="da Costa Bahia J.R."/>
            <person name="De Sanctis V."/>
            <person name="Batista Lima K.V."/>
            <person name="Bertorelli R."/>
            <person name="Grottola A."/>
            <person name="Fabio A."/>
            <person name="Mariottini A."/>
            <person name="Ferretti P."/>
            <person name="Di Leva F."/>
            <person name="Fregni Serpini G."/>
            <person name="Tagliazucchi S."/>
            <person name="Rumpianesi F."/>
            <person name="Jousson O."/>
            <person name="Segata N."/>
            <person name="Tortoli E."/>
        </authorList>
    </citation>
    <scope>NUCLEOTIDE SEQUENCE [LARGE SCALE GENOMIC DNA]</scope>
    <source>
        <strain evidence="6 7">FI-07156</strain>
    </source>
</reference>
<protein>
    <submittedName>
        <fullName evidence="6">TetR family transcriptional regulator</fullName>
    </submittedName>
</protein>
<keyword evidence="1" id="KW-0805">Transcription regulation</keyword>
<evidence type="ECO:0000259" key="5">
    <source>
        <dbReference type="PROSITE" id="PS50977"/>
    </source>
</evidence>